<evidence type="ECO:0000256" key="1">
    <source>
        <dbReference type="SAM" id="MobiDB-lite"/>
    </source>
</evidence>
<keyword evidence="3" id="KW-1185">Reference proteome</keyword>
<dbReference type="EMBL" id="CAXLJM020000064">
    <property type="protein sequence ID" value="CAL8120812.1"/>
    <property type="molecule type" value="Genomic_DNA"/>
</dbReference>
<accession>A0ABP1R5Y0</accession>
<proteinExistence type="predicted"/>
<evidence type="ECO:0000313" key="3">
    <source>
        <dbReference type="Proteomes" id="UP001642540"/>
    </source>
</evidence>
<sequence>MAGLLCQPLANKLYLKDILHCEVFRMETKDKPERKEKTSSTTSTSATERLTDCNDNERCKYYDAYAKDDLVWLEDYM</sequence>
<feature type="non-terminal residue" evidence="2">
    <location>
        <position position="77"/>
    </location>
</feature>
<reference evidence="2 3" key="1">
    <citation type="submission" date="2024-08" db="EMBL/GenBank/DDBJ databases">
        <authorList>
            <person name="Cucini C."/>
            <person name="Frati F."/>
        </authorList>
    </citation>
    <scope>NUCLEOTIDE SEQUENCE [LARGE SCALE GENOMIC DNA]</scope>
</reference>
<organism evidence="2 3">
    <name type="scientific">Orchesella dallaii</name>
    <dbReference type="NCBI Taxonomy" id="48710"/>
    <lineage>
        <taxon>Eukaryota</taxon>
        <taxon>Metazoa</taxon>
        <taxon>Ecdysozoa</taxon>
        <taxon>Arthropoda</taxon>
        <taxon>Hexapoda</taxon>
        <taxon>Collembola</taxon>
        <taxon>Entomobryomorpha</taxon>
        <taxon>Entomobryoidea</taxon>
        <taxon>Orchesellidae</taxon>
        <taxon>Orchesellinae</taxon>
        <taxon>Orchesella</taxon>
    </lineage>
</organism>
<evidence type="ECO:0000313" key="2">
    <source>
        <dbReference type="EMBL" id="CAL8120812.1"/>
    </source>
</evidence>
<gene>
    <name evidence="2" type="ORF">ODALV1_LOCUS19096</name>
</gene>
<comment type="caution">
    <text evidence="2">The sequence shown here is derived from an EMBL/GenBank/DDBJ whole genome shotgun (WGS) entry which is preliminary data.</text>
</comment>
<protein>
    <submittedName>
        <fullName evidence="2">Uncharacterized protein</fullName>
    </submittedName>
</protein>
<feature type="compositionally biased region" description="Basic and acidic residues" evidence="1">
    <location>
        <begin position="29"/>
        <end position="38"/>
    </location>
</feature>
<name>A0ABP1R5Y0_9HEXA</name>
<dbReference type="Proteomes" id="UP001642540">
    <property type="component" value="Unassembled WGS sequence"/>
</dbReference>
<feature type="region of interest" description="Disordered" evidence="1">
    <location>
        <begin position="29"/>
        <end position="49"/>
    </location>
</feature>